<gene>
    <name evidence="1" type="ORF">A2815_03060</name>
</gene>
<accession>A0A1G2FDD5</accession>
<sequence length="214" mass="23790">MTISWYGHSCFKITNSGGHLTIITDPFDKSVGLNPPRGSADIITVSHEHYDHNNIKSFSGAPFIVNGPGEYEIKGVSIFGLNSFHDEKQGQERGLNAIYLIEIDEIRICHLGDFGQEKLTDEQLEEIGEVDILMIPVGGTYTISADEAVEIVEQIEPRLIVPMHYKIPGLKINIDGVDKFLKEMGLTQKPAVDKITLKKKDLANKEMEVAVMKP</sequence>
<dbReference type="AlphaFoldDB" id="A0A1G2FDD5"/>
<reference evidence="1 2" key="1">
    <citation type="journal article" date="2016" name="Nat. Commun.">
        <title>Thousands of microbial genomes shed light on interconnected biogeochemical processes in an aquifer system.</title>
        <authorList>
            <person name="Anantharaman K."/>
            <person name="Brown C.T."/>
            <person name="Hug L.A."/>
            <person name="Sharon I."/>
            <person name="Castelle C.J."/>
            <person name="Probst A.J."/>
            <person name="Thomas B.C."/>
            <person name="Singh A."/>
            <person name="Wilkins M.J."/>
            <person name="Karaoz U."/>
            <person name="Brodie E.L."/>
            <person name="Williams K.H."/>
            <person name="Hubbard S.S."/>
            <person name="Banfield J.F."/>
        </authorList>
    </citation>
    <scope>NUCLEOTIDE SEQUENCE [LARGE SCALE GENOMIC DNA]</scope>
</reference>
<proteinExistence type="predicted"/>
<evidence type="ECO:0000313" key="2">
    <source>
        <dbReference type="Proteomes" id="UP000176974"/>
    </source>
</evidence>
<evidence type="ECO:0000313" key="1">
    <source>
        <dbReference type="EMBL" id="OGZ36079.1"/>
    </source>
</evidence>
<dbReference type="SUPFAM" id="SSF56281">
    <property type="entry name" value="Metallo-hydrolase/oxidoreductase"/>
    <property type="match status" value="1"/>
</dbReference>
<evidence type="ECO:0008006" key="3">
    <source>
        <dbReference type="Google" id="ProtNLM"/>
    </source>
</evidence>
<organism evidence="1 2">
    <name type="scientific">Candidatus Portnoybacteria bacterium RIFCSPHIGHO2_01_FULL_40_12b</name>
    <dbReference type="NCBI Taxonomy" id="1801994"/>
    <lineage>
        <taxon>Bacteria</taxon>
        <taxon>Candidatus Portnoyibacteriota</taxon>
    </lineage>
</organism>
<dbReference type="Gene3D" id="3.60.15.10">
    <property type="entry name" value="Ribonuclease Z/Hydroxyacylglutathione hydrolase-like"/>
    <property type="match status" value="1"/>
</dbReference>
<dbReference type="EMBL" id="MHMY01000001">
    <property type="protein sequence ID" value="OGZ36079.1"/>
    <property type="molecule type" value="Genomic_DNA"/>
</dbReference>
<dbReference type="Pfam" id="PF13483">
    <property type="entry name" value="Lactamase_B_3"/>
    <property type="match status" value="1"/>
</dbReference>
<dbReference type="PANTHER" id="PTHR42967">
    <property type="entry name" value="METAL DEPENDENT HYDROLASE"/>
    <property type="match status" value="1"/>
</dbReference>
<dbReference type="InterPro" id="IPR036866">
    <property type="entry name" value="RibonucZ/Hydroxyglut_hydro"/>
</dbReference>
<dbReference type="PANTHER" id="PTHR42967:SF1">
    <property type="entry name" value="MBL FOLD METALLO-HYDROLASE"/>
    <property type="match status" value="1"/>
</dbReference>
<dbReference type="Proteomes" id="UP000176974">
    <property type="component" value="Unassembled WGS sequence"/>
</dbReference>
<protein>
    <recommendedName>
        <fullName evidence="3">Lactamase</fullName>
    </recommendedName>
</protein>
<name>A0A1G2FDD5_9BACT</name>
<comment type="caution">
    <text evidence="1">The sequence shown here is derived from an EMBL/GenBank/DDBJ whole genome shotgun (WGS) entry which is preliminary data.</text>
</comment>